<protein>
    <recommendedName>
        <fullName evidence="2">Anti-sigma factor antagonist</fullName>
    </recommendedName>
</protein>
<feature type="domain" description="STAS" evidence="3">
    <location>
        <begin position="10"/>
        <end position="119"/>
    </location>
</feature>
<dbReference type="InterPro" id="IPR002645">
    <property type="entry name" value="STAS_dom"/>
</dbReference>
<dbReference type="GO" id="GO:0043856">
    <property type="term" value="F:anti-sigma factor antagonist activity"/>
    <property type="evidence" value="ECO:0007669"/>
    <property type="project" value="InterPro"/>
</dbReference>
<name>A0A919FHT9_9ACTN</name>
<dbReference type="PANTHER" id="PTHR33495">
    <property type="entry name" value="ANTI-SIGMA FACTOR ANTAGONIST TM_1081-RELATED-RELATED"/>
    <property type="match status" value="1"/>
</dbReference>
<dbReference type="GeneID" id="95352231"/>
<gene>
    <name evidence="4" type="primary">arsI</name>
    <name evidence="4" type="ORF">GCM10018781_17400</name>
</gene>
<reference evidence="4" key="1">
    <citation type="journal article" date="2014" name="Int. J. Syst. Evol. Microbiol.">
        <title>Complete genome sequence of Corynebacterium casei LMG S-19264T (=DSM 44701T), isolated from a smear-ripened cheese.</title>
        <authorList>
            <consortium name="US DOE Joint Genome Institute (JGI-PGF)"/>
            <person name="Walter F."/>
            <person name="Albersmeier A."/>
            <person name="Kalinowski J."/>
            <person name="Ruckert C."/>
        </authorList>
    </citation>
    <scope>NUCLEOTIDE SEQUENCE</scope>
    <source>
        <strain evidence="4">JCM 4646</strain>
    </source>
</reference>
<organism evidence="4 5">
    <name type="scientific">Kitasatospora indigofera</name>
    <dbReference type="NCBI Taxonomy" id="67307"/>
    <lineage>
        <taxon>Bacteria</taxon>
        <taxon>Bacillati</taxon>
        <taxon>Actinomycetota</taxon>
        <taxon>Actinomycetes</taxon>
        <taxon>Kitasatosporales</taxon>
        <taxon>Streptomycetaceae</taxon>
        <taxon>Kitasatospora</taxon>
    </lineage>
</organism>
<evidence type="ECO:0000256" key="2">
    <source>
        <dbReference type="RuleBase" id="RU003749"/>
    </source>
</evidence>
<evidence type="ECO:0000259" key="3">
    <source>
        <dbReference type="PROSITE" id="PS50801"/>
    </source>
</evidence>
<dbReference type="InterPro" id="IPR036513">
    <property type="entry name" value="STAS_dom_sf"/>
</dbReference>
<dbReference type="NCBIfam" id="TIGR00377">
    <property type="entry name" value="ant_ant_sig"/>
    <property type="match status" value="1"/>
</dbReference>
<dbReference type="EMBL" id="BNBO01000006">
    <property type="protein sequence ID" value="GHH65225.1"/>
    <property type="molecule type" value="Genomic_DNA"/>
</dbReference>
<dbReference type="PROSITE" id="PS50801">
    <property type="entry name" value="STAS"/>
    <property type="match status" value="1"/>
</dbReference>
<accession>A0A919FHT9</accession>
<proteinExistence type="inferred from homology"/>
<comment type="similarity">
    <text evidence="1 2">Belongs to the anti-sigma-factor antagonist family.</text>
</comment>
<dbReference type="RefSeq" id="WP_190210207.1">
    <property type="nucleotide sequence ID" value="NZ_BNBO01000006.1"/>
</dbReference>
<dbReference type="SUPFAM" id="SSF52091">
    <property type="entry name" value="SpoIIaa-like"/>
    <property type="match status" value="1"/>
</dbReference>
<reference evidence="4" key="2">
    <citation type="submission" date="2020-09" db="EMBL/GenBank/DDBJ databases">
        <authorList>
            <person name="Sun Q."/>
            <person name="Ohkuma M."/>
        </authorList>
    </citation>
    <scope>NUCLEOTIDE SEQUENCE</scope>
    <source>
        <strain evidence="4">JCM 4646</strain>
    </source>
</reference>
<dbReference type="Proteomes" id="UP000617734">
    <property type="component" value="Unassembled WGS sequence"/>
</dbReference>
<dbReference type="InterPro" id="IPR003658">
    <property type="entry name" value="Anti-sigma_ant"/>
</dbReference>
<dbReference type="Gene3D" id="3.30.750.24">
    <property type="entry name" value="STAS domain"/>
    <property type="match status" value="1"/>
</dbReference>
<sequence>MEPESTASELTVAVRTSPRGVVVRPEGELDHDTAGPLREALRSAVDGGLGRVVIDCAGLDFCDSTGLNLLLHTRLDAQEAGLLLMLADPGPMVSRMLDITGVRAVFHIYPSVAEALAAEDL</sequence>
<dbReference type="CDD" id="cd07043">
    <property type="entry name" value="STAS_anti-anti-sigma_factors"/>
    <property type="match status" value="1"/>
</dbReference>
<evidence type="ECO:0000256" key="1">
    <source>
        <dbReference type="ARBA" id="ARBA00009013"/>
    </source>
</evidence>
<dbReference type="AlphaFoldDB" id="A0A919FHT9"/>
<dbReference type="Pfam" id="PF01740">
    <property type="entry name" value="STAS"/>
    <property type="match status" value="1"/>
</dbReference>
<keyword evidence="5" id="KW-1185">Reference proteome</keyword>
<evidence type="ECO:0000313" key="5">
    <source>
        <dbReference type="Proteomes" id="UP000617734"/>
    </source>
</evidence>
<comment type="caution">
    <text evidence="4">The sequence shown here is derived from an EMBL/GenBank/DDBJ whole genome shotgun (WGS) entry which is preliminary data.</text>
</comment>
<dbReference type="PANTHER" id="PTHR33495:SF2">
    <property type="entry name" value="ANTI-SIGMA FACTOR ANTAGONIST TM_1081-RELATED"/>
    <property type="match status" value="1"/>
</dbReference>
<evidence type="ECO:0000313" key="4">
    <source>
        <dbReference type="EMBL" id="GHH65225.1"/>
    </source>
</evidence>